<comment type="caution">
    <text evidence="1">The sequence shown here is derived from an EMBL/GenBank/DDBJ whole genome shotgun (WGS) entry which is preliminary data.</text>
</comment>
<keyword evidence="2" id="KW-1185">Reference proteome</keyword>
<accession>A0ABR3JPV2</accession>
<dbReference type="EMBL" id="JASNQZ010000006">
    <property type="protein sequence ID" value="KAL0957190.1"/>
    <property type="molecule type" value="Genomic_DNA"/>
</dbReference>
<proteinExistence type="predicted"/>
<dbReference type="Proteomes" id="UP001556367">
    <property type="component" value="Unassembled WGS sequence"/>
</dbReference>
<name>A0ABR3JPV2_9AGAR</name>
<reference evidence="2" key="1">
    <citation type="submission" date="2024-06" db="EMBL/GenBank/DDBJ databases">
        <title>Multi-omics analyses provide insights into the biosynthesis of the anticancer antibiotic pleurotin in Hohenbuehelia grisea.</title>
        <authorList>
            <person name="Weaver J.A."/>
            <person name="Alberti F."/>
        </authorList>
    </citation>
    <scope>NUCLEOTIDE SEQUENCE [LARGE SCALE GENOMIC DNA]</scope>
    <source>
        <strain evidence="2">T-177</strain>
    </source>
</reference>
<gene>
    <name evidence="1" type="ORF">HGRIS_003282</name>
</gene>
<sequence>MPASRCTSASEHDEMRALPSPALVTTSILTKGSSRYQDDEAAAARYAYNAGMLLDEHLDPPQRVLLTPRPSRSLQVAHLLRDCTDCQCMLLVPISLLPSDTMTHTHFDSRLFYTACRDAVVLPPSPH</sequence>
<protein>
    <submittedName>
        <fullName evidence="1">Uncharacterized protein</fullName>
    </submittedName>
</protein>
<evidence type="ECO:0000313" key="1">
    <source>
        <dbReference type="EMBL" id="KAL0957190.1"/>
    </source>
</evidence>
<evidence type="ECO:0000313" key="2">
    <source>
        <dbReference type="Proteomes" id="UP001556367"/>
    </source>
</evidence>
<organism evidence="1 2">
    <name type="scientific">Hohenbuehelia grisea</name>
    <dbReference type="NCBI Taxonomy" id="104357"/>
    <lineage>
        <taxon>Eukaryota</taxon>
        <taxon>Fungi</taxon>
        <taxon>Dikarya</taxon>
        <taxon>Basidiomycota</taxon>
        <taxon>Agaricomycotina</taxon>
        <taxon>Agaricomycetes</taxon>
        <taxon>Agaricomycetidae</taxon>
        <taxon>Agaricales</taxon>
        <taxon>Pleurotineae</taxon>
        <taxon>Pleurotaceae</taxon>
        <taxon>Hohenbuehelia</taxon>
    </lineage>
</organism>